<dbReference type="CDD" id="cd12164">
    <property type="entry name" value="GDH_like_2"/>
    <property type="match status" value="1"/>
</dbReference>
<dbReference type="AlphaFoldDB" id="A0A3N1LJI6"/>
<keyword evidence="2" id="KW-0520">NAD</keyword>
<sequence>MALVIVSRVHPSSDVWAPEMRRLMPEIDIRYWPEIGNPAEVDAVLMWQAPEGLFERLPDLKAIFATGAGVDAIMGDERVPKHLPLCRLVDPSMTSEMSEYVVLQVLRFHRQEPTYAAQQRDRVWQVHSQPHPHQRRIGMMGLGELGQDALRMLKPFGFQLRGWSRTPKTLDGIETFSGAEGFGDFLASTDILVNLLPLTGETEGIIDATLLARLPQGAFVVNCARGRHVVDADLLAALDSGHLAGAALDVFHQEPLAADHRYWSHPKVILTPHAAALTNPLTATPQIVDNLRRVRDGRPLVNLVDRGRGY</sequence>
<keyword evidence="5" id="KW-1185">Reference proteome</keyword>
<dbReference type="Proteomes" id="UP000278222">
    <property type="component" value="Unassembled WGS sequence"/>
</dbReference>
<evidence type="ECO:0000256" key="2">
    <source>
        <dbReference type="ARBA" id="ARBA00023027"/>
    </source>
</evidence>
<evidence type="ECO:0000256" key="1">
    <source>
        <dbReference type="ARBA" id="ARBA00023002"/>
    </source>
</evidence>
<dbReference type="OrthoDB" id="9787219at2"/>
<proteinExistence type="predicted"/>
<organism evidence="4 5">
    <name type="scientific">Stella humosa</name>
    <dbReference type="NCBI Taxonomy" id="94"/>
    <lineage>
        <taxon>Bacteria</taxon>
        <taxon>Pseudomonadati</taxon>
        <taxon>Pseudomonadota</taxon>
        <taxon>Alphaproteobacteria</taxon>
        <taxon>Rhodospirillales</taxon>
        <taxon>Stellaceae</taxon>
        <taxon>Stella</taxon>
    </lineage>
</organism>
<dbReference type="GO" id="GO:0051287">
    <property type="term" value="F:NAD binding"/>
    <property type="evidence" value="ECO:0007669"/>
    <property type="project" value="InterPro"/>
</dbReference>
<evidence type="ECO:0000313" key="5">
    <source>
        <dbReference type="Proteomes" id="UP000278222"/>
    </source>
</evidence>
<accession>A0A3N1LJI6</accession>
<dbReference type="EMBL" id="RJKX01000014">
    <property type="protein sequence ID" value="ROP91174.1"/>
    <property type="molecule type" value="Genomic_DNA"/>
</dbReference>
<dbReference type="PROSITE" id="PS00671">
    <property type="entry name" value="D_2_HYDROXYACID_DH_3"/>
    <property type="match status" value="1"/>
</dbReference>
<feature type="domain" description="D-isomer specific 2-hydroxyacid dehydrogenase NAD-binding" evidence="3">
    <location>
        <begin position="104"/>
        <end position="275"/>
    </location>
</feature>
<dbReference type="Gene3D" id="3.40.50.720">
    <property type="entry name" value="NAD(P)-binding Rossmann-like Domain"/>
    <property type="match status" value="2"/>
</dbReference>
<gene>
    <name evidence="4" type="ORF">EDC65_3037</name>
</gene>
<evidence type="ECO:0000259" key="3">
    <source>
        <dbReference type="Pfam" id="PF02826"/>
    </source>
</evidence>
<keyword evidence="1" id="KW-0560">Oxidoreductase</keyword>
<name>A0A3N1LJI6_9PROT</name>
<dbReference type="PANTHER" id="PTHR43333:SF1">
    <property type="entry name" value="D-ISOMER SPECIFIC 2-HYDROXYACID DEHYDROGENASE NAD-BINDING DOMAIN-CONTAINING PROTEIN"/>
    <property type="match status" value="1"/>
</dbReference>
<keyword evidence="4" id="KW-0670">Pyruvate</keyword>
<reference evidence="4 5" key="1">
    <citation type="submission" date="2018-11" db="EMBL/GenBank/DDBJ databases">
        <title>Genomic Encyclopedia of Type Strains, Phase IV (KMG-IV): sequencing the most valuable type-strain genomes for metagenomic binning, comparative biology and taxonomic classification.</title>
        <authorList>
            <person name="Goeker M."/>
        </authorList>
    </citation>
    <scope>NUCLEOTIDE SEQUENCE [LARGE SCALE GENOMIC DNA]</scope>
    <source>
        <strain evidence="4 5">DSM 5900</strain>
    </source>
</reference>
<dbReference type="SUPFAM" id="SSF51735">
    <property type="entry name" value="NAD(P)-binding Rossmann-fold domains"/>
    <property type="match status" value="1"/>
</dbReference>
<comment type="caution">
    <text evidence="4">The sequence shown here is derived from an EMBL/GenBank/DDBJ whole genome shotgun (WGS) entry which is preliminary data.</text>
</comment>
<evidence type="ECO:0000313" key="4">
    <source>
        <dbReference type="EMBL" id="ROP91174.1"/>
    </source>
</evidence>
<protein>
    <submittedName>
        <fullName evidence="4">Glyoxylate/hydroxypyruvate reductase A</fullName>
    </submittedName>
</protein>
<dbReference type="InterPro" id="IPR036291">
    <property type="entry name" value="NAD(P)-bd_dom_sf"/>
</dbReference>
<dbReference type="InterPro" id="IPR029753">
    <property type="entry name" value="D-isomer_DH_CS"/>
</dbReference>
<dbReference type="GO" id="GO:0016616">
    <property type="term" value="F:oxidoreductase activity, acting on the CH-OH group of donors, NAD or NADP as acceptor"/>
    <property type="evidence" value="ECO:0007669"/>
    <property type="project" value="UniProtKB-ARBA"/>
</dbReference>
<dbReference type="RefSeq" id="WP_123690848.1">
    <property type="nucleotide sequence ID" value="NZ_AP019700.1"/>
</dbReference>
<dbReference type="PANTHER" id="PTHR43333">
    <property type="entry name" value="2-HACID_DH_C DOMAIN-CONTAINING PROTEIN"/>
    <property type="match status" value="1"/>
</dbReference>
<dbReference type="SUPFAM" id="SSF52283">
    <property type="entry name" value="Formate/glycerate dehydrogenase catalytic domain-like"/>
    <property type="match status" value="1"/>
</dbReference>
<dbReference type="InterPro" id="IPR006140">
    <property type="entry name" value="D-isomer_DH_NAD-bd"/>
</dbReference>
<dbReference type="Pfam" id="PF02826">
    <property type="entry name" value="2-Hacid_dh_C"/>
    <property type="match status" value="1"/>
</dbReference>